<accession>A0A917LZL1</accession>
<evidence type="ECO:0000313" key="4">
    <source>
        <dbReference type="Proteomes" id="UP000647241"/>
    </source>
</evidence>
<evidence type="ECO:0000256" key="1">
    <source>
        <dbReference type="ARBA" id="ARBA00022801"/>
    </source>
</evidence>
<reference evidence="3" key="2">
    <citation type="submission" date="2020-09" db="EMBL/GenBank/DDBJ databases">
        <authorList>
            <person name="Sun Q."/>
            <person name="Zhou Y."/>
        </authorList>
    </citation>
    <scope>NUCLEOTIDE SEQUENCE</scope>
    <source>
        <strain evidence="3">CGMCC 1.12997</strain>
    </source>
</reference>
<dbReference type="Proteomes" id="UP000647241">
    <property type="component" value="Unassembled WGS sequence"/>
</dbReference>
<keyword evidence="4" id="KW-1185">Reference proteome</keyword>
<gene>
    <name evidence="3" type="ORF">GCM10011585_09250</name>
</gene>
<dbReference type="EMBL" id="BMGT01000001">
    <property type="protein sequence ID" value="GGG69354.1"/>
    <property type="molecule type" value="Genomic_DNA"/>
</dbReference>
<dbReference type="PANTHER" id="PTHR22901">
    <property type="entry name" value="SIALATE O-ACETYLESTERASE"/>
    <property type="match status" value="1"/>
</dbReference>
<protein>
    <submittedName>
        <fullName evidence="3">9-O-acetylesterase</fullName>
    </submittedName>
</protein>
<keyword evidence="1" id="KW-0378">Hydrolase</keyword>
<dbReference type="InterPro" id="IPR039329">
    <property type="entry name" value="SIAE"/>
</dbReference>
<dbReference type="GO" id="GO:0001681">
    <property type="term" value="F:sialate O-acetylesterase activity"/>
    <property type="evidence" value="ECO:0007669"/>
    <property type="project" value="InterPro"/>
</dbReference>
<dbReference type="Gene3D" id="3.40.50.1110">
    <property type="entry name" value="SGNH hydrolase"/>
    <property type="match status" value="1"/>
</dbReference>
<proteinExistence type="predicted"/>
<dbReference type="Pfam" id="PF03629">
    <property type="entry name" value="SASA"/>
    <property type="match status" value="1"/>
</dbReference>
<evidence type="ECO:0000313" key="3">
    <source>
        <dbReference type="EMBL" id="GGG69354.1"/>
    </source>
</evidence>
<dbReference type="PANTHER" id="PTHR22901:SF0">
    <property type="entry name" value="SIALATE O-ACETYLESTERASE"/>
    <property type="match status" value="1"/>
</dbReference>
<feature type="domain" description="Sialate O-acetylesterase" evidence="2">
    <location>
        <begin position="293"/>
        <end position="395"/>
    </location>
</feature>
<dbReference type="RefSeq" id="WP_188552932.1">
    <property type="nucleotide sequence ID" value="NZ_BMGT01000001.1"/>
</dbReference>
<dbReference type="SUPFAM" id="SSF52266">
    <property type="entry name" value="SGNH hydrolase"/>
    <property type="match status" value="1"/>
</dbReference>
<name>A0A917LZL1_9BACT</name>
<dbReference type="InterPro" id="IPR005181">
    <property type="entry name" value="SASA"/>
</dbReference>
<dbReference type="GO" id="GO:0005975">
    <property type="term" value="P:carbohydrate metabolic process"/>
    <property type="evidence" value="ECO:0007669"/>
    <property type="project" value="TreeGrafter"/>
</dbReference>
<reference evidence="3" key="1">
    <citation type="journal article" date="2014" name="Int. J. Syst. Evol. Microbiol.">
        <title>Complete genome sequence of Corynebacterium casei LMG S-19264T (=DSM 44701T), isolated from a smear-ripened cheese.</title>
        <authorList>
            <consortium name="US DOE Joint Genome Institute (JGI-PGF)"/>
            <person name="Walter F."/>
            <person name="Albersmeier A."/>
            <person name="Kalinowski J."/>
            <person name="Ruckert C."/>
        </authorList>
    </citation>
    <scope>NUCLEOTIDE SEQUENCE</scope>
    <source>
        <strain evidence="3">CGMCC 1.12997</strain>
    </source>
</reference>
<sequence length="503" mass="54387">MLNQKLRLVGALGLFLLPVVGSAAAEVRLPHLFSDHTVLQREAPIHVWGWSDPGEKVTVHFHAQTRSAESNAEGEWSLWLMPEQAGGPYTLTAQGNAGGTVTVSDVLVGDVWVASGQSNMEFPLKGFGGTTVLKNGAEEIANATVPTVRLLRIEHKSSDVPVEDVDGSWTLCTPETAANFSAIAYFFGREISQKEHVPVGLIDATWGGTPVASWISLDGIGADASLMPIFANRALFADEQSRARRVEAAEKREDAAALAAHQPLPKHPWHPDETSWLPAALFNGMIAPMTPYSIKGVIWYQGETDSAPATAPIYTRSFSAMIGDWRNHWREGNFPFLFVQISSFDSPGEHWGMLRDQQRRTLAVTNTAMAVSLDVGTPDNVHPPDKQTVGARLAVAARGMVYGEAVDYSGPMFRQATRDGAGMRVWFDHAKGLTAKGGELTGFEIAGADKQFVPATAKIDGTSVEVSNATVKTPEYVRYGWQNVTTANLYNAVGLPASTFTSE</sequence>
<dbReference type="AlphaFoldDB" id="A0A917LZL1"/>
<comment type="caution">
    <text evidence="3">The sequence shown here is derived from an EMBL/GenBank/DDBJ whole genome shotgun (WGS) entry which is preliminary data.</text>
</comment>
<organism evidence="3 4">
    <name type="scientific">Edaphobacter dinghuensis</name>
    <dbReference type="NCBI Taxonomy" id="1560005"/>
    <lineage>
        <taxon>Bacteria</taxon>
        <taxon>Pseudomonadati</taxon>
        <taxon>Acidobacteriota</taxon>
        <taxon>Terriglobia</taxon>
        <taxon>Terriglobales</taxon>
        <taxon>Acidobacteriaceae</taxon>
        <taxon>Edaphobacter</taxon>
    </lineage>
</organism>
<dbReference type="InterPro" id="IPR036514">
    <property type="entry name" value="SGNH_hydro_sf"/>
</dbReference>
<evidence type="ECO:0000259" key="2">
    <source>
        <dbReference type="Pfam" id="PF03629"/>
    </source>
</evidence>